<protein>
    <submittedName>
        <fullName evidence="1">Uncharacterized protein</fullName>
    </submittedName>
</protein>
<proteinExistence type="predicted"/>
<gene>
    <name evidence="1" type="ORF">A1A1_16273</name>
</gene>
<sequence>MFLSEQTDLVPTVPLQKDETVEQALQNIQAFSAMFKQVDEGVLEMDKKQQVIDMCKELRLPGIRELVEEDEGFEETTAAIELLYTY</sequence>
<evidence type="ECO:0000313" key="2">
    <source>
        <dbReference type="Proteomes" id="UP000004725"/>
    </source>
</evidence>
<accession>A0AA87III1</accession>
<organism evidence="1 2">
    <name type="scientific">Planococcus antarcticus DSM 14505</name>
    <dbReference type="NCBI Taxonomy" id="1185653"/>
    <lineage>
        <taxon>Bacteria</taxon>
        <taxon>Bacillati</taxon>
        <taxon>Bacillota</taxon>
        <taxon>Bacilli</taxon>
        <taxon>Bacillales</taxon>
        <taxon>Caryophanaceae</taxon>
        <taxon>Planococcus</taxon>
    </lineage>
</organism>
<reference evidence="1 2" key="1">
    <citation type="journal article" date="2012" name="J. Bacteriol.">
        <title>Genome Sequence of the Antarctic Psychrophile Bacterium Planococcus antarcticus DSM 14505.</title>
        <authorList>
            <person name="Margolles A."/>
            <person name="Gueimonde M."/>
            <person name="Sanchez B."/>
        </authorList>
    </citation>
    <scope>NUCLEOTIDE SEQUENCE [LARGE SCALE GENOMIC DNA]</scope>
    <source>
        <strain evidence="1 2">DSM 14505</strain>
    </source>
</reference>
<dbReference type="AlphaFoldDB" id="A0AA87III1"/>
<evidence type="ECO:0000313" key="1">
    <source>
        <dbReference type="EMBL" id="EIM05421.1"/>
    </source>
</evidence>
<dbReference type="Proteomes" id="UP000004725">
    <property type="component" value="Unassembled WGS sequence"/>
</dbReference>
<dbReference type="EMBL" id="AJYB01000074">
    <property type="protein sequence ID" value="EIM05421.1"/>
    <property type="molecule type" value="Genomic_DNA"/>
</dbReference>
<comment type="caution">
    <text evidence="1">The sequence shown here is derived from an EMBL/GenBank/DDBJ whole genome shotgun (WGS) entry which is preliminary data.</text>
</comment>
<name>A0AA87III1_9BACL</name>